<dbReference type="PROSITE" id="PS51257">
    <property type="entry name" value="PROKAR_LIPOPROTEIN"/>
    <property type="match status" value="1"/>
</dbReference>
<evidence type="ECO:0000313" key="3">
    <source>
        <dbReference type="Proteomes" id="UP000235777"/>
    </source>
</evidence>
<gene>
    <name evidence="2" type="ORF">C0Z20_05355</name>
</gene>
<name>A0A2N7X976_9BURK</name>
<protein>
    <submittedName>
        <fullName evidence="2">Photosystem reaction center subunit H</fullName>
    </submittedName>
</protein>
<feature type="compositionally biased region" description="Basic residues" evidence="1">
    <location>
        <begin position="72"/>
        <end position="83"/>
    </location>
</feature>
<dbReference type="EMBL" id="PNYC01000002">
    <property type="protein sequence ID" value="PMS38316.1"/>
    <property type="molecule type" value="Genomic_DNA"/>
</dbReference>
<feature type="compositionally biased region" description="Low complexity" evidence="1">
    <location>
        <begin position="309"/>
        <end position="328"/>
    </location>
</feature>
<organism evidence="2 3">
    <name type="scientific">Trinickia symbiotica</name>
    <dbReference type="NCBI Taxonomy" id="863227"/>
    <lineage>
        <taxon>Bacteria</taxon>
        <taxon>Pseudomonadati</taxon>
        <taxon>Pseudomonadota</taxon>
        <taxon>Betaproteobacteria</taxon>
        <taxon>Burkholderiales</taxon>
        <taxon>Burkholderiaceae</taxon>
        <taxon>Trinickia</taxon>
    </lineage>
</organism>
<dbReference type="PANTHER" id="PTHR36505:SF1">
    <property type="entry name" value="BLR1072 PROTEIN"/>
    <property type="match status" value="1"/>
</dbReference>
<dbReference type="SUPFAM" id="SSF50346">
    <property type="entry name" value="PRC-barrel domain"/>
    <property type="match status" value="2"/>
</dbReference>
<evidence type="ECO:0000256" key="1">
    <source>
        <dbReference type="SAM" id="MobiDB-lite"/>
    </source>
</evidence>
<dbReference type="Gene3D" id="2.30.30.240">
    <property type="entry name" value="PRC-barrel domain"/>
    <property type="match status" value="2"/>
</dbReference>
<feature type="region of interest" description="Disordered" evidence="1">
    <location>
        <begin position="295"/>
        <end position="328"/>
    </location>
</feature>
<dbReference type="InterPro" id="IPR011033">
    <property type="entry name" value="PRC_barrel-like_sf"/>
</dbReference>
<dbReference type="Proteomes" id="UP000235777">
    <property type="component" value="Unassembled WGS sequence"/>
</dbReference>
<dbReference type="RefSeq" id="WP_026229276.1">
    <property type="nucleotide sequence ID" value="NZ_KB890164.1"/>
</dbReference>
<proteinExistence type="predicted"/>
<reference evidence="2 3" key="1">
    <citation type="submission" date="2018-01" db="EMBL/GenBank/DDBJ databases">
        <title>Whole genome analyses suggest that Burkholderia sensu lato contains two further novel genera in the rhizoxinica-symbiotica group Mycetohabitans gen. nov., and Trinickia gen. nov.: implications for the evolution of diazotrophy and nodulation in the Burkholderiaceae.</title>
        <authorList>
            <person name="Estrada-de los Santos P."/>
            <person name="Palmer M."/>
            <person name="Chavez-Ramirez B."/>
            <person name="Beukes C."/>
            <person name="Steenkamp E.T."/>
            <person name="Hirsch A.M."/>
            <person name="Manyaka P."/>
            <person name="Maluk M."/>
            <person name="Lafos M."/>
            <person name="Crook M."/>
            <person name="Gross E."/>
            <person name="Simon M.F."/>
            <person name="Bueno dos Reis Junior F."/>
            <person name="Poole P.S."/>
            <person name="Venter S.N."/>
            <person name="James E.K."/>
        </authorList>
    </citation>
    <scope>NUCLEOTIDE SEQUENCE [LARGE SCALE GENOMIC DNA]</scope>
    <source>
        <strain evidence="2 3">JPY 581</strain>
    </source>
</reference>
<dbReference type="STRING" id="863227.GCA_000373005_00066"/>
<comment type="caution">
    <text evidence="2">The sequence shown here is derived from an EMBL/GenBank/DDBJ whole genome shotgun (WGS) entry which is preliminary data.</text>
</comment>
<dbReference type="AlphaFoldDB" id="A0A2N7X976"/>
<feature type="compositionally biased region" description="Pro residues" evidence="1">
    <location>
        <begin position="89"/>
        <end position="108"/>
    </location>
</feature>
<sequence>MRPGFQRPVAALYCLIAVLVALLSGCSFTRVGPPAPIVEESVMLQPEVAASAPPPAEPVEGASTTEEAKAPAPKKPKHVIFHPRKPEEVAPPAPPPSPPPPPPAPVPKPLITTRLIDRASTRALLGTEVQKPDGKVVGRAVDMVADASGNPVQIVVNLQGFLGVGDRKASFPWSAIRVNPAAKTAPITINPVPDHPNPAPTPAELPIIDAIVQRPNGSEVGRVVDVFIDAAAHPQAVVLDVSSGIAPRHMIAVNWSALHFVTKEKALHAQTDMNEAQVNASPPYAADKPVQAVSPFIAAAPQPPPSPASPASFAGASEKAAAVASSPK</sequence>
<evidence type="ECO:0000313" key="2">
    <source>
        <dbReference type="EMBL" id="PMS38316.1"/>
    </source>
</evidence>
<keyword evidence="3" id="KW-1185">Reference proteome</keyword>
<dbReference type="OrthoDB" id="9085961at2"/>
<dbReference type="PANTHER" id="PTHR36505">
    <property type="entry name" value="BLR1072 PROTEIN"/>
    <property type="match status" value="1"/>
</dbReference>
<feature type="region of interest" description="Disordered" evidence="1">
    <location>
        <begin position="48"/>
        <end position="109"/>
    </location>
</feature>
<accession>A0A2N7X976</accession>